<dbReference type="GO" id="GO:0072330">
    <property type="term" value="P:monocarboxylic acid biosynthetic process"/>
    <property type="evidence" value="ECO:0007669"/>
    <property type="project" value="UniProtKB-ARBA"/>
</dbReference>
<dbReference type="PATRIC" id="fig|284040.3.peg.1316"/>
<dbReference type="InterPro" id="IPR010071">
    <property type="entry name" value="AA_adenyl_dom"/>
</dbReference>
<reference evidence="8" key="1">
    <citation type="submission" date="2015-02" db="EMBL/GenBank/DDBJ databases">
        <authorList>
            <person name="Ju K.-S."/>
            <person name="Doroghazi J.R."/>
            <person name="Metcalf W."/>
        </authorList>
    </citation>
    <scope>NUCLEOTIDE SEQUENCE [LARGE SCALE GENOMIC DNA]</scope>
    <source>
        <strain evidence="8">NRRL B-16380</strain>
    </source>
</reference>
<dbReference type="FunFam" id="1.10.1200.10:FF:000016">
    <property type="entry name" value="Non-ribosomal peptide synthase"/>
    <property type="match status" value="1"/>
</dbReference>
<comment type="caution">
    <text evidence="7">The sequence shown here is derived from an EMBL/GenBank/DDBJ whole genome shotgun (WGS) entry which is preliminary data.</text>
</comment>
<dbReference type="GO" id="GO:0017000">
    <property type="term" value="P:antibiotic biosynthetic process"/>
    <property type="evidence" value="ECO:0007669"/>
    <property type="project" value="UniProtKB-ARBA"/>
</dbReference>
<dbReference type="InterPro" id="IPR020845">
    <property type="entry name" value="AMP-binding_CS"/>
</dbReference>
<dbReference type="PANTHER" id="PTHR45527:SF1">
    <property type="entry name" value="FATTY ACID SYNTHASE"/>
    <property type="match status" value="1"/>
</dbReference>
<dbReference type="SUPFAM" id="SSF47336">
    <property type="entry name" value="ACP-like"/>
    <property type="match status" value="1"/>
</dbReference>
<dbReference type="InterPro" id="IPR036736">
    <property type="entry name" value="ACP-like_sf"/>
</dbReference>
<dbReference type="PROSITE" id="PS00012">
    <property type="entry name" value="PHOSPHOPANTETHEINE"/>
    <property type="match status" value="1"/>
</dbReference>
<dbReference type="InterPro" id="IPR029058">
    <property type="entry name" value="AB_hydrolase_fold"/>
</dbReference>
<dbReference type="Proteomes" id="UP000034786">
    <property type="component" value="Unassembled WGS sequence"/>
</dbReference>
<evidence type="ECO:0000256" key="5">
    <source>
        <dbReference type="SAM" id="MobiDB-lite"/>
    </source>
</evidence>
<dbReference type="GO" id="GO:0043041">
    <property type="term" value="P:amino acid activation for nonribosomal peptide biosynthetic process"/>
    <property type="evidence" value="ECO:0007669"/>
    <property type="project" value="TreeGrafter"/>
</dbReference>
<dbReference type="AlphaFoldDB" id="A0A0M2GB79"/>
<dbReference type="FunFam" id="3.30.300.30:FF:000010">
    <property type="entry name" value="Enterobactin synthetase component F"/>
    <property type="match status" value="1"/>
</dbReference>
<keyword evidence="8" id="KW-1185">Reference proteome</keyword>
<feature type="domain" description="Carrier" evidence="6">
    <location>
        <begin position="379"/>
        <end position="454"/>
    </location>
</feature>
<dbReference type="GO" id="GO:0031177">
    <property type="term" value="F:phosphopantetheine binding"/>
    <property type="evidence" value="ECO:0007669"/>
    <property type="project" value="InterPro"/>
</dbReference>
<dbReference type="PROSITE" id="PS00455">
    <property type="entry name" value="AMP_BINDING"/>
    <property type="match status" value="1"/>
</dbReference>
<dbReference type="GO" id="GO:0044550">
    <property type="term" value="P:secondary metabolite biosynthetic process"/>
    <property type="evidence" value="ECO:0007669"/>
    <property type="project" value="TreeGrafter"/>
</dbReference>
<dbReference type="PANTHER" id="PTHR45527">
    <property type="entry name" value="NONRIBOSOMAL PEPTIDE SYNTHETASE"/>
    <property type="match status" value="1"/>
</dbReference>
<dbReference type="SUPFAM" id="SSF56801">
    <property type="entry name" value="Acetyl-CoA synthetase-like"/>
    <property type="match status" value="1"/>
</dbReference>
<evidence type="ECO:0000313" key="7">
    <source>
        <dbReference type="EMBL" id="KJK33575.1"/>
    </source>
</evidence>
<evidence type="ECO:0000313" key="8">
    <source>
        <dbReference type="Proteomes" id="UP000034786"/>
    </source>
</evidence>
<dbReference type="RefSeq" id="WP_031144759.1">
    <property type="nucleotide sequence ID" value="NZ_JYJH01000103.1"/>
</dbReference>
<dbReference type="InterPro" id="IPR009081">
    <property type="entry name" value="PP-bd_ACP"/>
</dbReference>
<dbReference type="NCBIfam" id="TIGR01733">
    <property type="entry name" value="AA-adenyl-dom"/>
    <property type="match status" value="1"/>
</dbReference>
<dbReference type="InterPro" id="IPR045851">
    <property type="entry name" value="AMP-bd_C_sf"/>
</dbReference>
<feature type="non-terminal residue" evidence="7">
    <location>
        <position position="1"/>
    </location>
</feature>
<dbReference type="InterPro" id="IPR020806">
    <property type="entry name" value="PKS_PP-bd"/>
</dbReference>
<accession>A0A0M2GB79</accession>
<dbReference type="InterPro" id="IPR042099">
    <property type="entry name" value="ANL_N_sf"/>
</dbReference>
<protein>
    <submittedName>
        <fullName evidence="7">Thioester reductase</fullName>
    </submittedName>
</protein>
<keyword evidence="3" id="KW-0596">Phosphopantetheine</keyword>
<keyword evidence="4" id="KW-0597">Phosphoprotein</keyword>
<name>A0A0M2GB79_9ACTN</name>
<evidence type="ECO:0000256" key="2">
    <source>
        <dbReference type="ARBA" id="ARBA00006432"/>
    </source>
</evidence>
<organism evidence="7 8">
    <name type="scientific">Streptomyces variegatus</name>
    <dbReference type="NCBI Taxonomy" id="284040"/>
    <lineage>
        <taxon>Bacteria</taxon>
        <taxon>Bacillati</taxon>
        <taxon>Actinomycetota</taxon>
        <taxon>Actinomycetes</taxon>
        <taxon>Kitasatosporales</taxon>
        <taxon>Streptomycetaceae</taxon>
        <taxon>Streptomyces</taxon>
    </lineage>
</organism>
<dbReference type="FunFam" id="3.40.50.980:FF:000002">
    <property type="entry name" value="Enterobactin synthetase component F"/>
    <property type="match status" value="1"/>
</dbReference>
<dbReference type="SMART" id="SM00823">
    <property type="entry name" value="PKS_PP"/>
    <property type="match status" value="1"/>
</dbReference>
<dbReference type="InterPro" id="IPR006162">
    <property type="entry name" value="Ppantetheine_attach_site"/>
</dbReference>
<dbReference type="Pfam" id="PF00550">
    <property type="entry name" value="PP-binding"/>
    <property type="match status" value="1"/>
</dbReference>
<dbReference type="Pfam" id="PF13193">
    <property type="entry name" value="AMP-binding_C"/>
    <property type="match status" value="1"/>
</dbReference>
<sequence>GHDTTDPTTTPDPAHPAYVIYTSGSTGVPKGVTIPHSGVVNRLWWMQSEYGIGADDRVLQKTPAGFDVSVWEFFWPLTQGASLVLAKPDGHKDARYLAGLVESESVTTAHFVPSMLDAFLSEPSAVRCVSLRRVFCSGEALPAHLVARFHSLLPARLHNLYGPTEATVDVTFHPCTTDGDPHIAPPIGRPIANTRVYVLDAGLRPVPPGVPGELYLAGAGLARGYLNRPGLTAERFTADPYGAPGARMYRTGDLATWNADGALRYLGRTDDQVKLRGFRIELGEIEAALAACPGVSGTAVMIREDRPGDHRLVGYTVMEAGAVLDQQDVRAQLGRTLPEYMVPTAVVALDGLPLTPNGKLDRRALPAPDQAGAGTVSRSPRNDREEVLAGLFAEVLGLESVGIDDDFFALGGHSLLATRLVGRIRTVVGAEVDLRTVFTRPTVAELAENLKSPGRARPKLRPRSRETT</sequence>
<dbReference type="Pfam" id="PF00501">
    <property type="entry name" value="AMP-binding"/>
    <property type="match status" value="1"/>
</dbReference>
<dbReference type="InterPro" id="IPR000873">
    <property type="entry name" value="AMP-dep_synth/lig_dom"/>
</dbReference>
<comment type="similarity">
    <text evidence="2">Belongs to the ATP-dependent AMP-binding enzyme family.</text>
</comment>
<evidence type="ECO:0000256" key="4">
    <source>
        <dbReference type="ARBA" id="ARBA00022553"/>
    </source>
</evidence>
<dbReference type="Gene3D" id="3.40.50.1820">
    <property type="entry name" value="alpha/beta hydrolase"/>
    <property type="match status" value="1"/>
</dbReference>
<dbReference type="FunFam" id="2.30.38.10:FF:000001">
    <property type="entry name" value="Non-ribosomal peptide synthetase PvdI"/>
    <property type="match status" value="1"/>
</dbReference>
<feature type="region of interest" description="Disordered" evidence="5">
    <location>
        <begin position="361"/>
        <end position="381"/>
    </location>
</feature>
<evidence type="ECO:0000256" key="3">
    <source>
        <dbReference type="ARBA" id="ARBA00022450"/>
    </source>
</evidence>
<dbReference type="EMBL" id="JYJH01000103">
    <property type="protein sequence ID" value="KJK33575.1"/>
    <property type="molecule type" value="Genomic_DNA"/>
</dbReference>
<comment type="cofactor">
    <cofactor evidence="1">
        <name>pantetheine 4'-phosphate</name>
        <dbReference type="ChEBI" id="CHEBI:47942"/>
    </cofactor>
</comment>
<evidence type="ECO:0000259" key="6">
    <source>
        <dbReference type="PROSITE" id="PS50075"/>
    </source>
</evidence>
<evidence type="ECO:0000256" key="1">
    <source>
        <dbReference type="ARBA" id="ARBA00001957"/>
    </source>
</evidence>
<dbReference type="PROSITE" id="PS50075">
    <property type="entry name" value="CARRIER"/>
    <property type="match status" value="1"/>
</dbReference>
<dbReference type="InterPro" id="IPR025110">
    <property type="entry name" value="AMP-bd_C"/>
</dbReference>
<dbReference type="STRING" id="284040.UK15_38910"/>
<gene>
    <name evidence="7" type="ORF">UK15_38910</name>
</gene>
<dbReference type="Gene3D" id="3.40.50.12780">
    <property type="entry name" value="N-terminal domain of ligase-like"/>
    <property type="match status" value="1"/>
</dbReference>
<dbReference type="Gene3D" id="3.30.300.30">
    <property type="match status" value="1"/>
</dbReference>
<dbReference type="GO" id="GO:0005829">
    <property type="term" value="C:cytosol"/>
    <property type="evidence" value="ECO:0007669"/>
    <property type="project" value="TreeGrafter"/>
</dbReference>
<proteinExistence type="inferred from homology"/>